<sequence>MSGSATRAFADALLARAQAGLGPAASATATDLLRDGVAVACLGALEPAPRILARLARETGGAAEATLFAQTDGPALVPAEAAARANGAAMHVLDYEPMWNPANHALSTTLPAVLALAERQARLVPGSAPDGARILLALALGIEAQARLRLASGQFEPGQLLFHPPGMVGAIGSAVACGLLLGLDAEGLTHAMGIAASRAGGVIANVGSMTKCLHCGDAAAAGLGAAMLAARGFTADADAIGSPRGWGRAFSGAGYSAAPLTAAAEDWHITAPGPAFKLFPSQYGTHFVITAALAARRGWDGRSAIRRVSVTAPAMAYVDRPLPASGLAGKFSFQFCVAAALLDGRVGVESFSDARRFAPDLAELLGKIEILPDPLREGRFDRMRVEVAVTLENGQVLEGRCDGPPGIWGRPVPPGVLAEKWRNCFAAALGETAATAVLAATSDVAARGPDAVLAVMAASAVANSAYECIQT</sequence>
<proteinExistence type="inferred from homology"/>
<accession>A0A2W7HXP9</accession>
<dbReference type="InterPro" id="IPR036148">
    <property type="entry name" value="MmgE/PrpD_sf"/>
</dbReference>
<dbReference type="Proteomes" id="UP000249688">
    <property type="component" value="Unassembled WGS sequence"/>
</dbReference>
<reference evidence="4 5" key="1">
    <citation type="submission" date="2018-06" db="EMBL/GenBank/DDBJ databases">
        <title>Genomic Encyclopedia of Archaeal and Bacterial Type Strains, Phase II (KMG-II): from individual species to whole genera.</title>
        <authorList>
            <person name="Goeker M."/>
        </authorList>
    </citation>
    <scope>NUCLEOTIDE SEQUENCE [LARGE SCALE GENOMIC DNA]</scope>
    <source>
        <strain evidence="4 5">DSM 24525</strain>
    </source>
</reference>
<dbReference type="InterPro" id="IPR042183">
    <property type="entry name" value="MmgE/PrpD_sf_1"/>
</dbReference>
<feature type="domain" description="MmgE/PrpD N-terminal" evidence="2">
    <location>
        <begin position="21"/>
        <end position="253"/>
    </location>
</feature>
<gene>
    <name evidence="4" type="ORF">C8P66_13519</name>
</gene>
<organism evidence="4 5">
    <name type="scientific">Humitalea rosea</name>
    <dbReference type="NCBI Taxonomy" id="990373"/>
    <lineage>
        <taxon>Bacteria</taxon>
        <taxon>Pseudomonadati</taxon>
        <taxon>Pseudomonadota</taxon>
        <taxon>Alphaproteobacteria</taxon>
        <taxon>Acetobacterales</taxon>
        <taxon>Roseomonadaceae</taxon>
        <taxon>Humitalea</taxon>
    </lineage>
</organism>
<keyword evidence="5" id="KW-1185">Reference proteome</keyword>
<feature type="domain" description="MmgE/PrpD C-terminal" evidence="3">
    <location>
        <begin position="279"/>
        <end position="435"/>
    </location>
</feature>
<evidence type="ECO:0000313" key="4">
    <source>
        <dbReference type="EMBL" id="PZW38699.1"/>
    </source>
</evidence>
<dbReference type="PANTHER" id="PTHR16943">
    <property type="entry name" value="2-METHYLCITRATE DEHYDRATASE-RELATED"/>
    <property type="match status" value="1"/>
</dbReference>
<comment type="caution">
    <text evidence="4">The sequence shown here is derived from an EMBL/GenBank/DDBJ whole genome shotgun (WGS) entry which is preliminary data.</text>
</comment>
<dbReference type="InterPro" id="IPR005656">
    <property type="entry name" value="MmgE_PrpD"/>
</dbReference>
<dbReference type="AlphaFoldDB" id="A0A2W7HXP9"/>
<dbReference type="RefSeq" id="WP_111400313.1">
    <property type="nucleotide sequence ID" value="NZ_QKYU01000035.1"/>
</dbReference>
<evidence type="ECO:0000259" key="2">
    <source>
        <dbReference type="Pfam" id="PF03972"/>
    </source>
</evidence>
<dbReference type="OrthoDB" id="9795089at2"/>
<dbReference type="SUPFAM" id="SSF103378">
    <property type="entry name" value="2-methylcitrate dehydratase PrpD"/>
    <property type="match status" value="1"/>
</dbReference>
<dbReference type="InterPro" id="IPR045337">
    <property type="entry name" value="MmgE_PrpD_C"/>
</dbReference>
<protein>
    <submittedName>
        <fullName evidence="4">Aconitate decarboxylase</fullName>
    </submittedName>
</protein>
<dbReference type="Pfam" id="PF19305">
    <property type="entry name" value="MmgE_PrpD_C"/>
    <property type="match status" value="1"/>
</dbReference>
<evidence type="ECO:0000256" key="1">
    <source>
        <dbReference type="ARBA" id="ARBA00006174"/>
    </source>
</evidence>
<dbReference type="Gene3D" id="1.10.4100.10">
    <property type="entry name" value="2-methylcitrate dehydratase PrpD"/>
    <property type="match status" value="1"/>
</dbReference>
<name>A0A2W7HXP9_9PROT</name>
<comment type="similarity">
    <text evidence="1">Belongs to the PrpD family.</text>
</comment>
<dbReference type="EMBL" id="QKYU01000035">
    <property type="protein sequence ID" value="PZW38699.1"/>
    <property type="molecule type" value="Genomic_DNA"/>
</dbReference>
<evidence type="ECO:0000259" key="3">
    <source>
        <dbReference type="Pfam" id="PF19305"/>
    </source>
</evidence>
<dbReference type="GO" id="GO:0016829">
    <property type="term" value="F:lyase activity"/>
    <property type="evidence" value="ECO:0007669"/>
    <property type="project" value="InterPro"/>
</dbReference>
<evidence type="ECO:0000313" key="5">
    <source>
        <dbReference type="Proteomes" id="UP000249688"/>
    </source>
</evidence>
<dbReference type="PANTHER" id="PTHR16943:SF8">
    <property type="entry name" value="2-METHYLCITRATE DEHYDRATASE"/>
    <property type="match status" value="1"/>
</dbReference>
<dbReference type="InterPro" id="IPR045336">
    <property type="entry name" value="MmgE_PrpD_N"/>
</dbReference>
<dbReference type="Pfam" id="PF03972">
    <property type="entry name" value="MmgE_PrpD_N"/>
    <property type="match status" value="1"/>
</dbReference>
<dbReference type="InterPro" id="IPR042188">
    <property type="entry name" value="MmgE/PrpD_sf_2"/>
</dbReference>
<dbReference type="Gene3D" id="3.30.1330.120">
    <property type="entry name" value="2-methylcitrate dehydratase PrpD"/>
    <property type="match status" value="1"/>
</dbReference>